<dbReference type="Proteomes" id="UP000739538">
    <property type="component" value="Unassembled WGS sequence"/>
</dbReference>
<evidence type="ECO:0000256" key="1">
    <source>
        <dbReference type="SAM" id="SignalP"/>
    </source>
</evidence>
<evidence type="ECO:0000313" key="2">
    <source>
        <dbReference type="EMBL" id="MCA9758152.1"/>
    </source>
</evidence>
<feature type="signal peptide" evidence="1">
    <location>
        <begin position="1"/>
        <end position="22"/>
    </location>
</feature>
<feature type="non-terminal residue" evidence="2">
    <location>
        <position position="209"/>
    </location>
</feature>
<dbReference type="EMBL" id="JAGQHS010000147">
    <property type="protein sequence ID" value="MCA9758152.1"/>
    <property type="molecule type" value="Genomic_DNA"/>
</dbReference>
<gene>
    <name evidence="2" type="ORF">KDA27_20325</name>
</gene>
<protein>
    <recommendedName>
        <fullName evidence="4">WD40 repeat domain-containing protein</fullName>
    </recommendedName>
</protein>
<sequence length="209" mass="22276">MSRTTSHLVATAITIAGLIALAAPAPTLANWTCDDPLTSHTVNDLPEEYFVFADWTGNVVPDGAGGFYTTWEENANVTVARCRVQRVDSSGNRLWGSEGLAIFDLNDQHTPHVVVDPSGGGVYAFTASSPTPESDFEIRLQRFGPDGARLWGPEGRIVFQACGVPSYRPALVSDGADGFFLSVVTSPVPNEVRLQHLSADGDLLWGGGS</sequence>
<feature type="chain" id="PRO_5037785619" description="WD40 repeat domain-containing protein" evidence="1">
    <location>
        <begin position="23"/>
        <end position="209"/>
    </location>
</feature>
<evidence type="ECO:0000313" key="3">
    <source>
        <dbReference type="Proteomes" id="UP000739538"/>
    </source>
</evidence>
<evidence type="ECO:0008006" key="4">
    <source>
        <dbReference type="Google" id="ProtNLM"/>
    </source>
</evidence>
<proteinExistence type="predicted"/>
<reference evidence="2" key="2">
    <citation type="journal article" date="2021" name="Microbiome">
        <title>Successional dynamics and alternative stable states in a saline activated sludge microbial community over 9 years.</title>
        <authorList>
            <person name="Wang Y."/>
            <person name="Ye J."/>
            <person name="Ju F."/>
            <person name="Liu L."/>
            <person name="Boyd J.A."/>
            <person name="Deng Y."/>
            <person name="Parks D.H."/>
            <person name="Jiang X."/>
            <person name="Yin X."/>
            <person name="Woodcroft B.J."/>
            <person name="Tyson G.W."/>
            <person name="Hugenholtz P."/>
            <person name="Polz M.F."/>
            <person name="Zhang T."/>
        </authorList>
    </citation>
    <scope>NUCLEOTIDE SEQUENCE</scope>
    <source>
        <strain evidence="2">HKST-UBA02</strain>
    </source>
</reference>
<name>A0A956SEY1_UNCEI</name>
<dbReference type="AlphaFoldDB" id="A0A956SEY1"/>
<reference evidence="2" key="1">
    <citation type="submission" date="2020-04" db="EMBL/GenBank/DDBJ databases">
        <authorList>
            <person name="Zhang T."/>
        </authorList>
    </citation>
    <scope>NUCLEOTIDE SEQUENCE</scope>
    <source>
        <strain evidence="2">HKST-UBA02</strain>
    </source>
</reference>
<accession>A0A956SEY1</accession>
<comment type="caution">
    <text evidence="2">The sequence shown here is derived from an EMBL/GenBank/DDBJ whole genome shotgun (WGS) entry which is preliminary data.</text>
</comment>
<keyword evidence="1" id="KW-0732">Signal</keyword>
<organism evidence="2 3">
    <name type="scientific">Eiseniibacteriota bacterium</name>
    <dbReference type="NCBI Taxonomy" id="2212470"/>
    <lineage>
        <taxon>Bacteria</taxon>
        <taxon>Candidatus Eiseniibacteriota</taxon>
    </lineage>
</organism>